<dbReference type="GO" id="GO:0005739">
    <property type="term" value="C:mitochondrion"/>
    <property type="evidence" value="ECO:0007669"/>
    <property type="project" value="TreeGrafter"/>
</dbReference>
<dbReference type="Proteomes" id="UP000735302">
    <property type="component" value="Unassembled WGS sequence"/>
</dbReference>
<dbReference type="GO" id="GO:0050660">
    <property type="term" value="F:flavin adenine dinucleotide binding"/>
    <property type="evidence" value="ECO:0007669"/>
    <property type="project" value="TreeGrafter"/>
</dbReference>
<keyword evidence="2" id="KW-0560">Oxidoreductase</keyword>
<dbReference type="EMBL" id="BLXT01001002">
    <property type="protein sequence ID" value="GFN82564.1"/>
    <property type="molecule type" value="Genomic_DNA"/>
</dbReference>
<dbReference type="GO" id="GO:0033539">
    <property type="term" value="P:fatty acid beta-oxidation using acyl-CoA dehydrogenase"/>
    <property type="evidence" value="ECO:0007669"/>
    <property type="project" value="TreeGrafter"/>
</dbReference>
<dbReference type="GO" id="GO:0004466">
    <property type="term" value="F:long-chain fatty acyl-CoA dehydrogenase activity"/>
    <property type="evidence" value="ECO:0007669"/>
    <property type="project" value="TreeGrafter"/>
</dbReference>
<dbReference type="PANTHER" id="PTHR48083">
    <property type="entry name" value="MEDIUM-CHAIN SPECIFIC ACYL-COA DEHYDROGENASE, MITOCHONDRIAL-RELATED"/>
    <property type="match status" value="1"/>
</dbReference>
<keyword evidence="5" id="KW-1185">Reference proteome</keyword>
<dbReference type="PANTHER" id="PTHR48083:SF20">
    <property type="entry name" value="LONG-CHAIN SPECIFIC ACYL-COA DEHYDROGENASE, MITOCHONDRIAL"/>
    <property type="match status" value="1"/>
</dbReference>
<name>A0AAV3YHJ7_9GAST</name>
<protein>
    <submittedName>
        <fullName evidence="4">Long-chain specific acyl-coa dehydrogenase, mitochondrial</fullName>
    </submittedName>
</protein>
<proteinExistence type="predicted"/>
<dbReference type="Gene3D" id="1.20.140.10">
    <property type="entry name" value="Butyryl-CoA Dehydrogenase, subunit A, domain 3"/>
    <property type="match status" value="1"/>
</dbReference>
<evidence type="ECO:0000313" key="5">
    <source>
        <dbReference type="Proteomes" id="UP000735302"/>
    </source>
</evidence>
<accession>A0AAV3YHJ7</accession>
<evidence type="ECO:0000256" key="1">
    <source>
        <dbReference type="ARBA" id="ARBA00022630"/>
    </source>
</evidence>
<feature type="domain" description="Acyl-CoA dehydrogenase/oxidase C-terminal" evidence="3">
    <location>
        <begin position="1"/>
        <end position="90"/>
    </location>
</feature>
<dbReference type="InterPro" id="IPR006089">
    <property type="entry name" value="Acyl-CoA_DH_CS"/>
</dbReference>
<dbReference type="GO" id="GO:0019254">
    <property type="term" value="P:carnitine metabolic process, CoA-linked"/>
    <property type="evidence" value="ECO:0007669"/>
    <property type="project" value="TreeGrafter"/>
</dbReference>
<dbReference type="InterPro" id="IPR050741">
    <property type="entry name" value="Acyl-CoA_dehydrogenase"/>
</dbReference>
<keyword evidence="1" id="KW-0285">Flavoprotein</keyword>
<dbReference type="SUPFAM" id="SSF47203">
    <property type="entry name" value="Acyl-CoA dehydrogenase C-terminal domain-like"/>
    <property type="match status" value="1"/>
</dbReference>
<dbReference type="Pfam" id="PF00441">
    <property type="entry name" value="Acyl-CoA_dh_1"/>
    <property type="match status" value="1"/>
</dbReference>
<organism evidence="4 5">
    <name type="scientific">Plakobranchus ocellatus</name>
    <dbReference type="NCBI Taxonomy" id="259542"/>
    <lineage>
        <taxon>Eukaryota</taxon>
        <taxon>Metazoa</taxon>
        <taxon>Spiralia</taxon>
        <taxon>Lophotrochozoa</taxon>
        <taxon>Mollusca</taxon>
        <taxon>Gastropoda</taxon>
        <taxon>Heterobranchia</taxon>
        <taxon>Euthyneura</taxon>
        <taxon>Panpulmonata</taxon>
        <taxon>Sacoglossa</taxon>
        <taxon>Placobranchoidea</taxon>
        <taxon>Plakobranchidae</taxon>
        <taxon>Plakobranchus</taxon>
    </lineage>
</organism>
<dbReference type="InterPro" id="IPR036250">
    <property type="entry name" value="AcylCo_DH-like_C"/>
</dbReference>
<evidence type="ECO:0000259" key="3">
    <source>
        <dbReference type="Pfam" id="PF00441"/>
    </source>
</evidence>
<sequence>MKTEIAIARAFIDQCIEIHNTRRLDSSTASMTKYWVSELQNSVANRCVQLHGGWGYMQEYPICRAYTDARPQTIYGGSNEIMKDLIARKIIAD</sequence>
<gene>
    <name evidence="4" type="ORF">PoB_000907000</name>
</gene>
<dbReference type="PROSITE" id="PS00073">
    <property type="entry name" value="ACYL_COA_DH_2"/>
    <property type="match status" value="1"/>
</dbReference>
<reference evidence="4 5" key="1">
    <citation type="journal article" date="2021" name="Elife">
        <title>Chloroplast acquisition without the gene transfer in kleptoplastic sea slugs, Plakobranchus ocellatus.</title>
        <authorList>
            <person name="Maeda T."/>
            <person name="Takahashi S."/>
            <person name="Yoshida T."/>
            <person name="Shimamura S."/>
            <person name="Takaki Y."/>
            <person name="Nagai Y."/>
            <person name="Toyoda A."/>
            <person name="Suzuki Y."/>
            <person name="Arimoto A."/>
            <person name="Ishii H."/>
            <person name="Satoh N."/>
            <person name="Nishiyama T."/>
            <person name="Hasebe M."/>
            <person name="Maruyama T."/>
            <person name="Minagawa J."/>
            <person name="Obokata J."/>
            <person name="Shigenobu S."/>
        </authorList>
    </citation>
    <scope>NUCLEOTIDE SEQUENCE [LARGE SCALE GENOMIC DNA]</scope>
</reference>
<dbReference type="AlphaFoldDB" id="A0AAV3YHJ7"/>
<comment type="caution">
    <text evidence="4">The sequence shown here is derived from an EMBL/GenBank/DDBJ whole genome shotgun (WGS) entry which is preliminary data.</text>
</comment>
<dbReference type="InterPro" id="IPR009075">
    <property type="entry name" value="AcylCo_DH/oxidase_C"/>
</dbReference>
<evidence type="ECO:0000313" key="4">
    <source>
        <dbReference type="EMBL" id="GFN82564.1"/>
    </source>
</evidence>
<dbReference type="GO" id="GO:0042758">
    <property type="term" value="P:long-chain fatty acid catabolic process"/>
    <property type="evidence" value="ECO:0007669"/>
    <property type="project" value="TreeGrafter"/>
</dbReference>
<evidence type="ECO:0000256" key="2">
    <source>
        <dbReference type="ARBA" id="ARBA00023002"/>
    </source>
</evidence>